<dbReference type="EMBL" id="KQ415978">
    <property type="protein sequence ID" value="KOF99354.1"/>
    <property type="molecule type" value="Genomic_DNA"/>
</dbReference>
<dbReference type="OrthoDB" id="5854099at2759"/>
<organism evidence="1">
    <name type="scientific">Octopus bimaculoides</name>
    <name type="common">California two-spotted octopus</name>
    <dbReference type="NCBI Taxonomy" id="37653"/>
    <lineage>
        <taxon>Eukaryota</taxon>
        <taxon>Metazoa</taxon>
        <taxon>Spiralia</taxon>
        <taxon>Lophotrochozoa</taxon>
        <taxon>Mollusca</taxon>
        <taxon>Cephalopoda</taxon>
        <taxon>Coleoidea</taxon>
        <taxon>Octopodiformes</taxon>
        <taxon>Octopoda</taxon>
        <taxon>Incirrata</taxon>
        <taxon>Octopodidae</taxon>
        <taxon>Octopus</taxon>
    </lineage>
</organism>
<dbReference type="OMA" id="GIGFCNQ"/>
<dbReference type="KEGG" id="obi:106873216"/>
<dbReference type="AlphaFoldDB" id="A0A0L8ID69"/>
<dbReference type="STRING" id="37653.A0A0L8ID69"/>
<evidence type="ECO:0008006" key="2">
    <source>
        <dbReference type="Google" id="ProtNLM"/>
    </source>
</evidence>
<proteinExistence type="predicted"/>
<gene>
    <name evidence="1" type="ORF">OCBIM_22017549mg</name>
</gene>
<reference evidence="1" key="1">
    <citation type="submission" date="2015-07" db="EMBL/GenBank/DDBJ databases">
        <title>MeaNS - Measles Nucleotide Surveillance Program.</title>
        <authorList>
            <person name="Tran T."/>
            <person name="Druce J."/>
        </authorList>
    </citation>
    <scope>NUCLEOTIDE SEQUENCE</scope>
    <source>
        <strain evidence="1">UCB-OBI-ISO-001</strain>
        <tissue evidence="1">Gonad</tissue>
    </source>
</reference>
<dbReference type="PANTHER" id="PTHR14735">
    <property type="entry name" value="COILED-COIL DOMAIN-CONTAINING PROTEIN 134"/>
    <property type="match status" value="1"/>
</dbReference>
<dbReference type="InterPro" id="IPR026321">
    <property type="entry name" value="CC134"/>
</dbReference>
<evidence type="ECO:0000313" key="1">
    <source>
        <dbReference type="EMBL" id="KOF99354.1"/>
    </source>
</evidence>
<dbReference type="PANTHER" id="PTHR14735:SF1">
    <property type="entry name" value="COILED-COIL DOMAIN-CONTAINING PROTEIN 134"/>
    <property type="match status" value="1"/>
</dbReference>
<dbReference type="Pfam" id="PF15002">
    <property type="entry name" value="ERK-JNK_inhib"/>
    <property type="match status" value="1"/>
</dbReference>
<name>A0A0L8ID69_OCTBM</name>
<accession>A0A0L8ID69</accession>
<sequence>MPLPVKTVTMVVHNWIFYNVYLLLNMILLGQAKDSGSSADDFKNNEEKNIATYQKLFRYQRSLQKEAINHLLQMNTVNQYKFTKSTLEEIFKILTEARNDLTKWGYLAEDAFPSNMTVRNSLSQILEKTALFSDLMLKLPDVAHDLFDKNDPWRICIAWCIVFCQKSKIYDDVHQKMLAVLSQELEFIPKDPAYSNPFRKTVEASLPKEVVKTKKKPKKGPKLSQNV</sequence>
<protein>
    <recommendedName>
        <fullName evidence="2">Coiled-coil domain-containing protein 134</fullName>
    </recommendedName>
</protein>